<dbReference type="EMBL" id="CAQN01001057">
    <property type="protein sequence ID" value="CCQ69905.1"/>
    <property type="molecule type" value="Genomic_DNA"/>
</dbReference>
<comment type="caution">
    <text evidence="1">The sequence shown here is derived from an EMBL/GenBank/DDBJ whole genome shotgun (WGS) entry which is preliminary data.</text>
</comment>
<name>T2JXH6_CROWT</name>
<sequence>MGHFAAFDKRGIHNNSVVGGGNIEAVRANDLKTFDFE</sequence>
<accession>T2JXH6</accession>
<reference evidence="1 2" key="2">
    <citation type="submission" date="2013-09" db="EMBL/GenBank/DDBJ databases">
        <title>Whole genome comparison of six Crocosphaera watsonii strains with differing phenotypes.</title>
        <authorList>
            <person name="Bench S.R."/>
            <person name="Heller P."/>
            <person name="Frank I."/>
            <person name="Arciniega M."/>
            <person name="Shilova I.N."/>
            <person name="Zehr J.P."/>
        </authorList>
    </citation>
    <scope>NUCLEOTIDE SEQUENCE [LARGE SCALE GENOMIC DNA]</scope>
    <source>
        <strain evidence="1 2">WH 0402</strain>
    </source>
</reference>
<proteinExistence type="predicted"/>
<dbReference type="AlphaFoldDB" id="T2JXH6"/>
<organism evidence="1 2">
    <name type="scientific">Crocosphaera watsonii WH 0402</name>
    <dbReference type="NCBI Taxonomy" id="1284629"/>
    <lineage>
        <taxon>Bacteria</taxon>
        <taxon>Bacillati</taxon>
        <taxon>Cyanobacteriota</taxon>
        <taxon>Cyanophyceae</taxon>
        <taxon>Oscillatoriophycideae</taxon>
        <taxon>Chroococcales</taxon>
        <taxon>Aphanothecaceae</taxon>
        <taxon>Crocosphaera</taxon>
    </lineage>
</organism>
<protein>
    <submittedName>
        <fullName evidence="1">Uncharacterized protein</fullName>
    </submittedName>
</protein>
<dbReference type="Proteomes" id="UP000018130">
    <property type="component" value="Unassembled WGS sequence"/>
</dbReference>
<evidence type="ECO:0000313" key="2">
    <source>
        <dbReference type="Proteomes" id="UP000018130"/>
    </source>
</evidence>
<reference evidence="1 2" key="1">
    <citation type="submission" date="2013-01" db="EMBL/GenBank/DDBJ databases">
        <authorList>
            <person name="Bench S."/>
        </authorList>
    </citation>
    <scope>NUCLEOTIDE SEQUENCE [LARGE SCALE GENOMIC DNA]</scope>
    <source>
        <strain evidence="1 2">WH 0402</strain>
    </source>
</reference>
<gene>
    <name evidence="1" type="ORF">CWATWH0402_4961</name>
</gene>
<evidence type="ECO:0000313" key="1">
    <source>
        <dbReference type="EMBL" id="CCQ69905.1"/>
    </source>
</evidence>